<protein>
    <submittedName>
        <fullName evidence="1">Uncharacterized protein</fullName>
    </submittedName>
</protein>
<evidence type="ECO:0000313" key="1">
    <source>
        <dbReference type="EMBL" id="KAK0393581.1"/>
    </source>
</evidence>
<organism evidence="1 2">
    <name type="scientific">Steinernema hermaphroditum</name>
    <dbReference type="NCBI Taxonomy" id="289476"/>
    <lineage>
        <taxon>Eukaryota</taxon>
        <taxon>Metazoa</taxon>
        <taxon>Ecdysozoa</taxon>
        <taxon>Nematoda</taxon>
        <taxon>Chromadorea</taxon>
        <taxon>Rhabditida</taxon>
        <taxon>Tylenchina</taxon>
        <taxon>Panagrolaimomorpha</taxon>
        <taxon>Strongyloidoidea</taxon>
        <taxon>Steinernematidae</taxon>
        <taxon>Steinernema</taxon>
    </lineage>
</organism>
<keyword evidence="2" id="KW-1185">Reference proteome</keyword>
<dbReference type="Proteomes" id="UP001175271">
    <property type="component" value="Unassembled WGS sequence"/>
</dbReference>
<evidence type="ECO:0000313" key="2">
    <source>
        <dbReference type="Proteomes" id="UP001175271"/>
    </source>
</evidence>
<dbReference type="EMBL" id="JAUCMV010000005">
    <property type="protein sequence ID" value="KAK0393581.1"/>
    <property type="molecule type" value="Genomic_DNA"/>
</dbReference>
<proteinExistence type="predicted"/>
<gene>
    <name evidence="1" type="ORF">QR680_000288</name>
</gene>
<sequence length="355" mass="41531">MDDVPVTFIESVLCLIHVEKINRFSTTKSLDDPLDIAMIIDIQGDEHRNHRFRRRVGERLDQDLDLNEMGFGQVASPWGQVASNFYRKTYFISVNLTTSNARPNSVHCMYKIYGKSDRQTRNGYSPLIHKYATNKKYYVLNFHIRTADTPFTDNANEVVHFNNASHVEKLNKFFEKLSWKNYPAIYFHDIPNCSTFLDNLIKNQPIFKQASSIVLANSPCIMEKLKRLDKDAYNRYSRLQNDQISVRDIADSLRRLNVRTFNLSTSDRFSEDCFLKSIGNACRQRIRKRLNPEISLTLRSKHEIASKIVAETLMYAVEKDKRFIVRVDLSTNYTLDVHLYDRYTVEFTVLKRAKL</sequence>
<reference evidence="1" key="1">
    <citation type="submission" date="2023-06" db="EMBL/GenBank/DDBJ databases">
        <title>Genomic analysis of the entomopathogenic nematode Steinernema hermaphroditum.</title>
        <authorList>
            <person name="Schwarz E.M."/>
            <person name="Heppert J.K."/>
            <person name="Baniya A."/>
            <person name="Schwartz H.T."/>
            <person name="Tan C.-H."/>
            <person name="Antoshechkin I."/>
            <person name="Sternberg P.W."/>
            <person name="Goodrich-Blair H."/>
            <person name="Dillman A.R."/>
        </authorList>
    </citation>
    <scope>NUCLEOTIDE SEQUENCE</scope>
    <source>
        <strain evidence="1">PS9179</strain>
        <tissue evidence="1">Whole animal</tissue>
    </source>
</reference>
<accession>A0AA39GUY8</accession>
<dbReference type="AlphaFoldDB" id="A0AA39GUY8"/>
<comment type="caution">
    <text evidence="1">The sequence shown here is derived from an EMBL/GenBank/DDBJ whole genome shotgun (WGS) entry which is preliminary data.</text>
</comment>
<name>A0AA39GUY8_9BILA</name>